<protein>
    <submittedName>
        <fullName evidence="3">Antitoxin of bacterial toxin-antitoxin system</fullName>
    </submittedName>
</protein>
<dbReference type="Pfam" id="PF15919">
    <property type="entry name" value="HicB_lk_antitox"/>
    <property type="match status" value="1"/>
</dbReference>
<dbReference type="EMBL" id="VJOL01000022">
    <property type="protein sequence ID" value="TSE29649.1"/>
    <property type="molecule type" value="Genomic_DNA"/>
</dbReference>
<sequence length="59" mass="6237">MDNAVEAIELHLEGLTEDGSDVPQPKPLSAHTVNPDYAGGVWALGEVDTTRFDGKAETA</sequence>
<dbReference type="AlphaFoldDB" id="A0A554X1D7"/>
<evidence type="ECO:0000313" key="3">
    <source>
        <dbReference type="EMBL" id="TSE29649.1"/>
    </source>
</evidence>
<feature type="region of interest" description="Disordered" evidence="1">
    <location>
        <begin position="16"/>
        <end position="35"/>
    </location>
</feature>
<reference evidence="3 4" key="1">
    <citation type="submission" date="2019-07" db="EMBL/GenBank/DDBJ databases">
        <title>Tepidimonas thermarum AA-1 draft genome.</title>
        <authorList>
            <person name="Da Costa M.S."/>
            <person name="Froufe H.J.C."/>
            <person name="Egas C."/>
            <person name="Albuquerque L."/>
        </authorList>
    </citation>
    <scope>NUCLEOTIDE SEQUENCE [LARGE SCALE GENOMIC DNA]</scope>
    <source>
        <strain evidence="3 4">AA-1</strain>
    </source>
</reference>
<dbReference type="SUPFAM" id="SSF143100">
    <property type="entry name" value="TTHA1013/TTHA0281-like"/>
    <property type="match status" value="1"/>
</dbReference>
<keyword evidence="4" id="KW-1185">Reference proteome</keyword>
<proteinExistence type="predicted"/>
<dbReference type="RefSeq" id="WP_246098943.1">
    <property type="nucleotide sequence ID" value="NZ_VJOL01000022.1"/>
</dbReference>
<accession>A0A554X1D7</accession>
<dbReference type="InterPro" id="IPR031807">
    <property type="entry name" value="HicB-like"/>
</dbReference>
<dbReference type="Proteomes" id="UP000318542">
    <property type="component" value="Unassembled WGS sequence"/>
</dbReference>
<name>A0A554X1D7_9BURK</name>
<evidence type="ECO:0000313" key="4">
    <source>
        <dbReference type="Proteomes" id="UP000318542"/>
    </source>
</evidence>
<dbReference type="Gene3D" id="3.30.160.250">
    <property type="match status" value="1"/>
</dbReference>
<evidence type="ECO:0000259" key="2">
    <source>
        <dbReference type="Pfam" id="PF15919"/>
    </source>
</evidence>
<feature type="domain" description="HicB-like antitoxin of toxin-antitoxin system" evidence="2">
    <location>
        <begin position="1"/>
        <end position="57"/>
    </location>
</feature>
<organism evidence="3 4">
    <name type="scientific">Tepidimonas thermarum</name>
    <dbReference type="NCBI Taxonomy" id="335431"/>
    <lineage>
        <taxon>Bacteria</taxon>
        <taxon>Pseudomonadati</taxon>
        <taxon>Pseudomonadota</taxon>
        <taxon>Betaproteobacteria</taxon>
        <taxon>Burkholderiales</taxon>
        <taxon>Tepidimonas</taxon>
    </lineage>
</organism>
<gene>
    <name evidence="3" type="ORF">Tther_01385</name>
</gene>
<evidence type="ECO:0000256" key="1">
    <source>
        <dbReference type="SAM" id="MobiDB-lite"/>
    </source>
</evidence>
<dbReference type="InterPro" id="IPR035069">
    <property type="entry name" value="TTHA1013/TTHA0281-like"/>
</dbReference>
<comment type="caution">
    <text evidence="3">The sequence shown here is derived from an EMBL/GenBank/DDBJ whole genome shotgun (WGS) entry which is preliminary data.</text>
</comment>